<reference evidence="1" key="2">
    <citation type="submission" date="2020-11" db="EMBL/GenBank/DDBJ databases">
        <authorList>
            <person name="McCartney M.A."/>
            <person name="Auch B."/>
            <person name="Kono T."/>
            <person name="Mallez S."/>
            <person name="Becker A."/>
            <person name="Gohl D.M."/>
            <person name="Silverstein K.A.T."/>
            <person name="Koren S."/>
            <person name="Bechman K.B."/>
            <person name="Herman A."/>
            <person name="Abrahante J.E."/>
            <person name="Garbe J."/>
        </authorList>
    </citation>
    <scope>NUCLEOTIDE SEQUENCE</scope>
    <source>
        <strain evidence="1">Duluth1</strain>
        <tissue evidence="1">Whole animal</tissue>
    </source>
</reference>
<comment type="caution">
    <text evidence="1">The sequence shown here is derived from an EMBL/GenBank/DDBJ whole genome shotgun (WGS) entry which is preliminary data.</text>
</comment>
<dbReference type="Proteomes" id="UP000828390">
    <property type="component" value="Unassembled WGS sequence"/>
</dbReference>
<dbReference type="EMBL" id="JAIWYP010000016">
    <property type="protein sequence ID" value="KAH3697696.1"/>
    <property type="molecule type" value="Genomic_DNA"/>
</dbReference>
<reference evidence="1" key="1">
    <citation type="journal article" date="2019" name="bioRxiv">
        <title>The Genome of the Zebra Mussel, Dreissena polymorpha: A Resource for Invasive Species Research.</title>
        <authorList>
            <person name="McCartney M.A."/>
            <person name="Auch B."/>
            <person name="Kono T."/>
            <person name="Mallez S."/>
            <person name="Zhang Y."/>
            <person name="Obille A."/>
            <person name="Becker A."/>
            <person name="Abrahante J.E."/>
            <person name="Garbe J."/>
            <person name="Badalamenti J.P."/>
            <person name="Herman A."/>
            <person name="Mangelson H."/>
            <person name="Liachko I."/>
            <person name="Sullivan S."/>
            <person name="Sone E.D."/>
            <person name="Koren S."/>
            <person name="Silverstein K.A.T."/>
            <person name="Beckman K.B."/>
            <person name="Gohl D.M."/>
        </authorList>
    </citation>
    <scope>NUCLEOTIDE SEQUENCE</scope>
    <source>
        <strain evidence="1">Duluth1</strain>
        <tissue evidence="1">Whole animal</tissue>
    </source>
</reference>
<accession>A0A9D3YEL1</accession>
<gene>
    <name evidence="1" type="ORF">DPMN_085202</name>
</gene>
<name>A0A9D3YEL1_DREPO</name>
<evidence type="ECO:0000313" key="1">
    <source>
        <dbReference type="EMBL" id="KAH3697696.1"/>
    </source>
</evidence>
<keyword evidence="2" id="KW-1185">Reference proteome</keyword>
<organism evidence="1 2">
    <name type="scientific">Dreissena polymorpha</name>
    <name type="common">Zebra mussel</name>
    <name type="synonym">Mytilus polymorpha</name>
    <dbReference type="NCBI Taxonomy" id="45954"/>
    <lineage>
        <taxon>Eukaryota</taxon>
        <taxon>Metazoa</taxon>
        <taxon>Spiralia</taxon>
        <taxon>Lophotrochozoa</taxon>
        <taxon>Mollusca</taxon>
        <taxon>Bivalvia</taxon>
        <taxon>Autobranchia</taxon>
        <taxon>Heteroconchia</taxon>
        <taxon>Euheterodonta</taxon>
        <taxon>Imparidentia</taxon>
        <taxon>Neoheterodontei</taxon>
        <taxon>Myida</taxon>
        <taxon>Dreissenoidea</taxon>
        <taxon>Dreissenidae</taxon>
        <taxon>Dreissena</taxon>
    </lineage>
</organism>
<protein>
    <submittedName>
        <fullName evidence="1">Uncharacterized protein</fullName>
    </submittedName>
</protein>
<evidence type="ECO:0000313" key="2">
    <source>
        <dbReference type="Proteomes" id="UP000828390"/>
    </source>
</evidence>
<proteinExistence type="predicted"/>
<dbReference type="AlphaFoldDB" id="A0A9D3YEL1"/>
<sequence length="136" mass="15169">MMHNQQYVHRVLQLSGKEAAADVQFDTSYASRPQGGFEKAKQSFAAVINAQYQAETCAVNSDRKQTQCASKTCAHNNCSKNFPSQQSIASSERHLLLENLNNLDKKKILKIRSITTNASAQIGKALRDFNSKKHQI</sequence>